<name>A0A2P5W7K8_GOSBA</name>
<feature type="transmembrane region" description="Helical" evidence="1">
    <location>
        <begin position="149"/>
        <end position="170"/>
    </location>
</feature>
<reference evidence="2 3" key="1">
    <citation type="submission" date="2015-01" db="EMBL/GenBank/DDBJ databases">
        <title>Genome of allotetraploid Gossypium barbadense reveals genomic plasticity and fiber elongation in cotton evolution.</title>
        <authorList>
            <person name="Chen X."/>
            <person name="Liu X."/>
            <person name="Zhao B."/>
            <person name="Zheng H."/>
            <person name="Hu Y."/>
            <person name="Lu G."/>
            <person name="Yang C."/>
            <person name="Chen J."/>
            <person name="Shan C."/>
            <person name="Zhang L."/>
            <person name="Zhou Y."/>
            <person name="Wang L."/>
            <person name="Guo W."/>
            <person name="Bai Y."/>
            <person name="Ruan J."/>
            <person name="Shangguan X."/>
            <person name="Mao Y."/>
            <person name="Jiang J."/>
            <person name="Zhu Y."/>
            <person name="Lei J."/>
            <person name="Kang H."/>
            <person name="Chen S."/>
            <person name="He X."/>
            <person name="Wang R."/>
            <person name="Wang Y."/>
            <person name="Chen J."/>
            <person name="Wang L."/>
            <person name="Yu S."/>
            <person name="Wang B."/>
            <person name="Wei J."/>
            <person name="Song S."/>
            <person name="Lu X."/>
            <person name="Gao Z."/>
            <person name="Gu W."/>
            <person name="Deng X."/>
            <person name="Ma D."/>
            <person name="Wang S."/>
            <person name="Liang W."/>
            <person name="Fang L."/>
            <person name="Cai C."/>
            <person name="Zhu X."/>
            <person name="Zhou B."/>
            <person name="Zhang Y."/>
            <person name="Chen Z."/>
            <person name="Xu S."/>
            <person name="Zhu R."/>
            <person name="Wang S."/>
            <person name="Zhang T."/>
            <person name="Zhao G."/>
        </authorList>
    </citation>
    <scope>NUCLEOTIDE SEQUENCE [LARGE SCALE GENOMIC DNA]</scope>
    <source>
        <strain evidence="3">cv. Xinhai21</strain>
        <tissue evidence="2">Leaf</tissue>
    </source>
</reference>
<keyword evidence="1" id="KW-0812">Transmembrane</keyword>
<evidence type="ECO:0000256" key="1">
    <source>
        <dbReference type="SAM" id="Phobius"/>
    </source>
</evidence>
<evidence type="ECO:0000313" key="3">
    <source>
        <dbReference type="Proteomes" id="UP000239757"/>
    </source>
</evidence>
<organism evidence="2 3">
    <name type="scientific">Gossypium barbadense</name>
    <name type="common">Sea Island cotton</name>
    <name type="synonym">Hibiscus barbadensis</name>
    <dbReference type="NCBI Taxonomy" id="3634"/>
    <lineage>
        <taxon>Eukaryota</taxon>
        <taxon>Viridiplantae</taxon>
        <taxon>Streptophyta</taxon>
        <taxon>Embryophyta</taxon>
        <taxon>Tracheophyta</taxon>
        <taxon>Spermatophyta</taxon>
        <taxon>Magnoliopsida</taxon>
        <taxon>eudicotyledons</taxon>
        <taxon>Gunneridae</taxon>
        <taxon>Pentapetalae</taxon>
        <taxon>rosids</taxon>
        <taxon>malvids</taxon>
        <taxon>Malvales</taxon>
        <taxon>Malvaceae</taxon>
        <taxon>Malvoideae</taxon>
        <taxon>Gossypium</taxon>
    </lineage>
</organism>
<dbReference type="EMBL" id="KZ668735">
    <property type="protein sequence ID" value="PPR87086.1"/>
    <property type="molecule type" value="Genomic_DNA"/>
</dbReference>
<sequence>MEQHGRAMGKARFCFFDTGVRHARAFKPWTTIQGHGTLCHHREARRPRSHPQRDIGDRVLPQYVLQPKFGTHSLSFYKLRRRSYFRYYAHDPSLQHHSLPITQSSSRDEYPEFGVTLGLYTNEFMEEEDMHALPRRRENTGVVNIHDAYYLWCMANAHVTNLAYFIAFAIRHQTKWHRKGVISIGPYVMHLARYFGFLNTVAQSLALTLIGQMSSQGITTMLHMRMIERQRGTDPPQYRLTHAIDEEDLEDIPDDVPP</sequence>
<feature type="transmembrane region" description="Helical" evidence="1">
    <location>
        <begin position="191"/>
        <end position="211"/>
    </location>
</feature>
<keyword evidence="1" id="KW-0472">Membrane</keyword>
<dbReference type="AlphaFoldDB" id="A0A2P5W7K8"/>
<keyword evidence="1" id="KW-1133">Transmembrane helix</keyword>
<protein>
    <submittedName>
        <fullName evidence="2">Uncharacterized protein</fullName>
    </submittedName>
</protein>
<evidence type="ECO:0000313" key="2">
    <source>
        <dbReference type="EMBL" id="PPR87086.1"/>
    </source>
</evidence>
<proteinExistence type="predicted"/>
<accession>A0A2P5W7K8</accession>
<dbReference type="Proteomes" id="UP000239757">
    <property type="component" value="Unassembled WGS sequence"/>
</dbReference>
<gene>
    <name evidence="2" type="ORF">GOBAR_AA33604</name>
</gene>